<comment type="similarity">
    <text evidence="1">Belongs to the glycosyltransferase 28 family.</text>
</comment>
<evidence type="ECO:0000256" key="3">
    <source>
        <dbReference type="ARBA" id="ARBA00022679"/>
    </source>
</evidence>
<feature type="domain" description="Erythromycin biosynthesis protein CIII-like C-terminal" evidence="4">
    <location>
        <begin position="251"/>
        <end position="390"/>
    </location>
</feature>
<dbReference type="PANTHER" id="PTHR48050:SF13">
    <property type="entry name" value="STEROL 3-BETA-GLUCOSYLTRANSFERASE UGT80A2"/>
    <property type="match status" value="1"/>
</dbReference>
<dbReference type="InterPro" id="IPR002213">
    <property type="entry name" value="UDP_glucos_trans"/>
</dbReference>
<dbReference type="InterPro" id="IPR048284">
    <property type="entry name" value="EryCIII-like_N"/>
</dbReference>
<evidence type="ECO:0000259" key="5">
    <source>
        <dbReference type="Pfam" id="PF21036"/>
    </source>
</evidence>
<evidence type="ECO:0000259" key="4">
    <source>
        <dbReference type="Pfam" id="PF06722"/>
    </source>
</evidence>
<accession>A0ABT1HW87</accession>
<dbReference type="Proteomes" id="UP001205311">
    <property type="component" value="Unassembled WGS sequence"/>
</dbReference>
<name>A0ABT1HW87_STRSD</name>
<reference evidence="6 7" key="1">
    <citation type="submission" date="2022-06" db="EMBL/GenBank/DDBJ databases">
        <title>Genomic Encyclopedia of Archaeal and Bacterial Type Strains, Phase II (KMG-II): from individual species to whole genera.</title>
        <authorList>
            <person name="Goeker M."/>
        </authorList>
    </citation>
    <scope>NUCLEOTIDE SEQUENCE [LARGE SCALE GENOMIC DNA]</scope>
    <source>
        <strain evidence="6 7">DSM 40477</strain>
    </source>
</reference>
<keyword evidence="3" id="KW-0808">Transferase</keyword>
<dbReference type="Pfam" id="PF21036">
    <property type="entry name" value="EryCIII-like_N"/>
    <property type="match status" value="1"/>
</dbReference>
<dbReference type="SUPFAM" id="SSF53756">
    <property type="entry name" value="UDP-Glycosyltransferase/glycogen phosphorylase"/>
    <property type="match status" value="1"/>
</dbReference>
<dbReference type="PANTHER" id="PTHR48050">
    <property type="entry name" value="STEROL 3-BETA-GLUCOSYLTRANSFERASE"/>
    <property type="match status" value="1"/>
</dbReference>
<evidence type="ECO:0000313" key="7">
    <source>
        <dbReference type="Proteomes" id="UP001205311"/>
    </source>
</evidence>
<organism evidence="6 7">
    <name type="scientific">Streptoalloteichus tenebrarius (strain ATCC 17920 / DSM 40477 / JCM 4838 / CBS 697.72 / NBRC 16177 / NCIMB 11028 / NRRL B-12390 / A12253. 1 / ISP 5477)</name>
    <name type="common">Streptomyces tenebrarius</name>
    <dbReference type="NCBI Taxonomy" id="1933"/>
    <lineage>
        <taxon>Bacteria</taxon>
        <taxon>Bacillati</taxon>
        <taxon>Actinomycetota</taxon>
        <taxon>Actinomycetes</taxon>
        <taxon>Pseudonocardiales</taxon>
        <taxon>Pseudonocardiaceae</taxon>
        <taxon>Streptoalloteichus</taxon>
    </lineage>
</organism>
<dbReference type="Gene3D" id="3.40.50.2000">
    <property type="entry name" value="Glycogen Phosphorylase B"/>
    <property type="match status" value="2"/>
</dbReference>
<protein>
    <submittedName>
        <fullName evidence="6">Glycosyltransferase, MGT family</fullName>
    </submittedName>
</protein>
<dbReference type="CDD" id="cd03784">
    <property type="entry name" value="GT1_Gtf-like"/>
    <property type="match status" value="1"/>
</dbReference>
<evidence type="ECO:0000256" key="1">
    <source>
        <dbReference type="ARBA" id="ARBA00006962"/>
    </source>
</evidence>
<keyword evidence="2" id="KW-0328">Glycosyltransferase</keyword>
<comment type="caution">
    <text evidence="6">The sequence shown here is derived from an EMBL/GenBank/DDBJ whole genome shotgun (WGS) entry which is preliminary data.</text>
</comment>
<keyword evidence="7" id="KW-1185">Reference proteome</keyword>
<feature type="domain" description="Erythromycin biosynthesis protein CIII-like N-terminal" evidence="5">
    <location>
        <begin position="26"/>
        <end position="140"/>
    </location>
</feature>
<proteinExistence type="inferred from homology"/>
<dbReference type="InterPro" id="IPR050426">
    <property type="entry name" value="Glycosyltransferase_28"/>
</dbReference>
<sequence>MRVLFSSLDSYGHLCPLVPLALAASEAGHEVVFATAETRHAALRSVGLRPVAAGPSVEETFHFFARQSYGVTEGLRSGELSEHQRNDLIAFVTGSFLPRRLTEQLLPVIADFAPDLVVWECYNFGAAFAAKLSGTPSLCHGICRITSFDLHDHIVSAARNTGVELLGPDWAPDWGHSLGDRLLDIFPPSLQGLDFLAAEYRLELRPESAEAANPGDPVAAWAGTRPRPLVYLTMGTVFGSEQVLRQAVRGLGELEVDVLVATGPKVRLDTFGSVPENVRLTSWIPQSAVLPHADLVVHHGGSGTTLGSVAAGVPQLFLPQGADHFVNADAVSGVGAGRRLSVEDLTAETIAGAARALLDDEAAHHAAGRVAAEIAKMPSAKETAARLVDLAP</sequence>
<dbReference type="InterPro" id="IPR010610">
    <property type="entry name" value="EryCIII-like_C"/>
</dbReference>
<dbReference type="EMBL" id="JAMTCP010000020">
    <property type="protein sequence ID" value="MCP2259788.1"/>
    <property type="molecule type" value="Genomic_DNA"/>
</dbReference>
<gene>
    <name evidence="6" type="ORF">LX15_003497</name>
</gene>
<dbReference type="Pfam" id="PF06722">
    <property type="entry name" value="EryCIII-like_C"/>
    <property type="match status" value="1"/>
</dbReference>
<evidence type="ECO:0000313" key="6">
    <source>
        <dbReference type="EMBL" id="MCP2259788.1"/>
    </source>
</evidence>
<evidence type="ECO:0000256" key="2">
    <source>
        <dbReference type="ARBA" id="ARBA00022676"/>
    </source>
</evidence>